<comment type="similarity">
    <text evidence="2">Belongs to the G-protein coupled receptor 2 family. Adhesion G-protein coupled receptor (ADGR) subfamily.</text>
</comment>
<reference evidence="10" key="1">
    <citation type="submission" date="2025-08" db="UniProtKB">
        <authorList>
            <consortium name="Ensembl"/>
        </authorList>
    </citation>
    <scope>IDENTIFICATION</scope>
</reference>
<keyword evidence="3 8" id="KW-0812">Transmembrane</keyword>
<evidence type="ECO:0000256" key="3">
    <source>
        <dbReference type="ARBA" id="ARBA00022692"/>
    </source>
</evidence>
<keyword evidence="4 8" id="KW-1133">Transmembrane helix</keyword>
<keyword evidence="7" id="KW-0325">Glycoprotein</keyword>
<evidence type="ECO:0000313" key="11">
    <source>
        <dbReference type="Proteomes" id="UP000264820"/>
    </source>
</evidence>
<dbReference type="InterPro" id="IPR017981">
    <property type="entry name" value="GPCR_2-like_7TM"/>
</dbReference>
<organism evidence="10 11">
    <name type="scientific">Hippocampus comes</name>
    <name type="common">Tiger tail seahorse</name>
    <dbReference type="NCBI Taxonomy" id="109280"/>
    <lineage>
        <taxon>Eukaryota</taxon>
        <taxon>Metazoa</taxon>
        <taxon>Chordata</taxon>
        <taxon>Craniata</taxon>
        <taxon>Vertebrata</taxon>
        <taxon>Euteleostomi</taxon>
        <taxon>Actinopterygii</taxon>
        <taxon>Neopterygii</taxon>
        <taxon>Teleostei</taxon>
        <taxon>Neoteleostei</taxon>
        <taxon>Acanthomorphata</taxon>
        <taxon>Syngnathiaria</taxon>
        <taxon>Syngnathiformes</taxon>
        <taxon>Syngnathoidei</taxon>
        <taxon>Syngnathidae</taxon>
        <taxon>Hippocampus</taxon>
    </lineage>
</organism>
<dbReference type="PANTHER" id="PTHR45813:SF4">
    <property type="entry name" value="ADHESION G PROTEIN-COUPLED RECEPTOR F5"/>
    <property type="match status" value="1"/>
</dbReference>
<evidence type="ECO:0000256" key="4">
    <source>
        <dbReference type="ARBA" id="ARBA00022989"/>
    </source>
</evidence>
<proteinExistence type="inferred from homology"/>
<feature type="transmembrane region" description="Helical" evidence="8">
    <location>
        <begin position="156"/>
        <end position="180"/>
    </location>
</feature>
<dbReference type="Proteomes" id="UP000264820">
    <property type="component" value="Unplaced"/>
</dbReference>
<keyword evidence="5 8" id="KW-0472">Membrane</keyword>
<dbReference type="PANTHER" id="PTHR45813">
    <property type="entry name" value="IG-LIKE DOMAIN-CONTAINING PROTEIN"/>
    <property type="match status" value="1"/>
</dbReference>
<dbReference type="InterPro" id="IPR000832">
    <property type="entry name" value="GPCR_2_secretin-like"/>
</dbReference>
<evidence type="ECO:0000256" key="7">
    <source>
        <dbReference type="ARBA" id="ARBA00023180"/>
    </source>
</evidence>
<evidence type="ECO:0000256" key="1">
    <source>
        <dbReference type="ARBA" id="ARBA00004141"/>
    </source>
</evidence>
<feature type="transmembrane region" description="Helical" evidence="8">
    <location>
        <begin position="81"/>
        <end position="103"/>
    </location>
</feature>
<name>A0A3Q2YTH4_HIPCM</name>
<evidence type="ECO:0000259" key="9">
    <source>
        <dbReference type="PROSITE" id="PS50261"/>
    </source>
</evidence>
<evidence type="ECO:0000256" key="8">
    <source>
        <dbReference type="SAM" id="Phobius"/>
    </source>
</evidence>
<evidence type="ECO:0000313" key="10">
    <source>
        <dbReference type="Ensembl" id="ENSHCOP00000021269.1"/>
    </source>
</evidence>
<feature type="transmembrane region" description="Helical" evidence="8">
    <location>
        <begin position="36"/>
        <end position="61"/>
    </location>
</feature>
<dbReference type="GO" id="GO:0004930">
    <property type="term" value="F:G protein-coupled receptor activity"/>
    <property type="evidence" value="ECO:0007669"/>
    <property type="project" value="InterPro"/>
</dbReference>
<feature type="transmembrane region" description="Helical" evidence="8">
    <location>
        <begin position="123"/>
        <end position="150"/>
    </location>
</feature>
<dbReference type="AlphaFoldDB" id="A0A3Q2YTH4"/>
<comment type="subcellular location">
    <subcellularLocation>
        <location evidence="1">Membrane</location>
        <topology evidence="1">Multi-pass membrane protein</topology>
    </subcellularLocation>
</comment>
<dbReference type="GO" id="GO:0007189">
    <property type="term" value="P:adenylate cyclase-activating G protein-coupled receptor signaling pathway"/>
    <property type="evidence" value="ECO:0007669"/>
    <property type="project" value="TreeGrafter"/>
</dbReference>
<dbReference type="InterPro" id="IPR051587">
    <property type="entry name" value="Adhesion_GPCR"/>
</dbReference>
<evidence type="ECO:0000256" key="6">
    <source>
        <dbReference type="ARBA" id="ARBA00023157"/>
    </source>
</evidence>
<accession>A0A3Q2YTH4</accession>
<sequence>MACLVISLFFWMLASALLLFYRSVRVFGGGLSKNTMLAIGFSLGYGAPLIITVITIAVTAPNDAYIRENVICWLNWDKSRALLAFVVPALIIVFVNIIILIVVIVKILQSRGMTRGANEDEKYVLVVIIRSLAILTPFFGITWGLGVGILVDPTNLGIHITFAFFNSLQGFFILVFGTLLDKKVCTVIVKKKKKKNAMFGLARRPHGAEVASLILSVSVWVFSGYSGFLPHSKNMHGRLIEHSKLSRGLSVSGFLSSSTVNLSRAIAIITSERPHNCSQMF</sequence>
<dbReference type="GeneTree" id="ENSGT00940000154603"/>
<dbReference type="FunFam" id="1.20.1070.10:FF:000058">
    <property type="entry name" value="Adhesion G protein-coupled receptor F5"/>
    <property type="match status" value="1"/>
</dbReference>
<dbReference type="PROSITE" id="PS50261">
    <property type="entry name" value="G_PROTEIN_RECEP_F2_4"/>
    <property type="match status" value="1"/>
</dbReference>
<evidence type="ECO:0000256" key="5">
    <source>
        <dbReference type="ARBA" id="ARBA00023136"/>
    </source>
</evidence>
<protein>
    <recommendedName>
        <fullName evidence="9">G-protein coupled receptors family 2 profile 2 domain-containing protein</fullName>
    </recommendedName>
</protein>
<feature type="transmembrane region" description="Helical" evidence="8">
    <location>
        <begin position="201"/>
        <end position="222"/>
    </location>
</feature>
<keyword evidence="11" id="KW-1185">Reference proteome</keyword>
<dbReference type="Gene3D" id="1.20.1070.10">
    <property type="entry name" value="Rhodopsin 7-helix transmembrane proteins"/>
    <property type="match status" value="1"/>
</dbReference>
<dbReference type="GO" id="GO:0007166">
    <property type="term" value="P:cell surface receptor signaling pathway"/>
    <property type="evidence" value="ECO:0007669"/>
    <property type="project" value="InterPro"/>
</dbReference>
<evidence type="ECO:0000256" key="2">
    <source>
        <dbReference type="ARBA" id="ARBA00007343"/>
    </source>
</evidence>
<dbReference type="Ensembl" id="ENSHCOT00000004076.1">
    <property type="protein sequence ID" value="ENSHCOP00000021269.1"/>
    <property type="gene ID" value="ENSHCOG00000007953.1"/>
</dbReference>
<dbReference type="GO" id="GO:0016020">
    <property type="term" value="C:membrane"/>
    <property type="evidence" value="ECO:0007669"/>
    <property type="project" value="UniProtKB-SubCell"/>
</dbReference>
<dbReference type="Pfam" id="PF00002">
    <property type="entry name" value="7tm_2"/>
    <property type="match status" value="1"/>
</dbReference>
<reference evidence="10" key="2">
    <citation type="submission" date="2025-09" db="UniProtKB">
        <authorList>
            <consortium name="Ensembl"/>
        </authorList>
    </citation>
    <scope>IDENTIFICATION</scope>
</reference>
<feature type="transmembrane region" description="Helical" evidence="8">
    <location>
        <begin position="6"/>
        <end position="24"/>
    </location>
</feature>
<feature type="domain" description="G-protein coupled receptors family 2 profile 2" evidence="9">
    <location>
        <begin position="1"/>
        <end position="181"/>
    </location>
</feature>
<keyword evidence="6" id="KW-1015">Disulfide bond</keyword>